<dbReference type="Pfam" id="PF08367">
    <property type="entry name" value="M16C_assoc"/>
    <property type="match status" value="1"/>
</dbReference>
<gene>
    <name evidence="3" type="primary">LOC106461766</name>
</gene>
<dbReference type="Pfam" id="PF22516">
    <property type="entry name" value="PreP_C"/>
    <property type="match status" value="1"/>
</dbReference>
<dbReference type="PANTHER" id="PTHR43016:SF13">
    <property type="entry name" value="PRESEQUENCE PROTEASE, MITOCHONDRIAL"/>
    <property type="match status" value="1"/>
</dbReference>
<dbReference type="Pfam" id="PF05193">
    <property type="entry name" value="Peptidase_M16_C"/>
    <property type="match status" value="1"/>
</dbReference>
<dbReference type="Pfam" id="PF00675">
    <property type="entry name" value="Peptidase_M16"/>
    <property type="match status" value="1"/>
</dbReference>
<dbReference type="SUPFAM" id="SSF63411">
    <property type="entry name" value="LuxS/MPP-like metallohydrolase"/>
    <property type="match status" value="4"/>
</dbReference>
<dbReference type="InterPro" id="IPR013578">
    <property type="entry name" value="Peptidase_M16C_assoc"/>
</dbReference>
<dbReference type="InterPro" id="IPR011765">
    <property type="entry name" value="Pept_M16_N"/>
</dbReference>
<organism evidence="2 3">
    <name type="scientific">Limulus polyphemus</name>
    <name type="common">Atlantic horseshoe crab</name>
    <dbReference type="NCBI Taxonomy" id="6850"/>
    <lineage>
        <taxon>Eukaryota</taxon>
        <taxon>Metazoa</taxon>
        <taxon>Ecdysozoa</taxon>
        <taxon>Arthropoda</taxon>
        <taxon>Chelicerata</taxon>
        <taxon>Merostomata</taxon>
        <taxon>Xiphosura</taxon>
        <taxon>Limulidae</taxon>
        <taxon>Limulus</taxon>
    </lineage>
</organism>
<keyword evidence="2" id="KW-1185">Reference proteome</keyword>
<dbReference type="Proteomes" id="UP000694941">
    <property type="component" value="Unplaced"/>
</dbReference>
<protein>
    <submittedName>
        <fullName evidence="3">Presequence protease, mitochondrial-like</fullName>
    </submittedName>
</protein>
<name>A0ABM1B8P2_LIMPO</name>
<dbReference type="GeneID" id="106461766"/>
<accession>A0ABM1B8P2</accession>
<dbReference type="SMART" id="SM01264">
    <property type="entry name" value="M16C_associated"/>
    <property type="match status" value="1"/>
</dbReference>
<proteinExistence type="predicted"/>
<dbReference type="InterPro" id="IPR011249">
    <property type="entry name" value="Metalloenz_LuxS/M16"/>
</dbReference>
<dbReference type="PANTHER" id="PTHR43016">
    <property type="entry name" value="PRESEQUENCE PROTEASE"/>
    <property type="match status" value="1"/>
</dbReference>
<dbReference type="Gene3D" id="3.30.830.10">
    <property type="entry name" value="Metalloenzyme, LuxS/M16 peptidase-like"/>
    <property type="match status" value="4"/>
</dbReference>
<sequence length="1014" mass="115510">MMFLQKMFKPKWFFLAAITRKRGVSLASNLMHRPKIISHVLSYEPGKKIQGFLVEQIREIPELHLAAVKLTHEKTGADYLHIARQDHNNVFSVAFRTTPQDDTGVAHILEHLVLCGSQNYPCRDPFFKMLNRSQATFMNAFTGSDYTMYPFSSQNHKDFENLLKVYLDAVFFPRLLEIDFRQEGWRLEHKNINDKNSEIELKGVVYNEMKGVFSQPTQLFAQELQNKLFPSSTYSYVSGGKPLAIPNLTWQQLKDFHCTHYHPSNARFFTYGDFPLENHLGFINDYVLSKFEKQFPQNQVLKEKQWLKPRTFKIKCQPDPLSSNPDKQTTVCKSYMLNDITDTYDSFTLNVLGNLLVDGPNAPFYRALIESGLGSDYSPVVGFDSHTRQSSFSVGLCGLYEKDVDTVIQIIDNTFHQVLKEGFPTSRIEGILHTIELSTKHQTSNFGLGLAMALNPIWNHGGDPIEPLEVNKHVSYLKMLMKDNPHFLQDKIHEHFISNMHNLTLIMCPHEGYNEILQVAETDLLKKKLEHLSSADKEKIYDEGNLLAMNQRENEDVSCLPSLLIEDIEKKHKNDLIHSDHICGVPVQSSEQPTNGISYFRALLSTACVPEELRSLIPLFALVVTKMGAGDYDYRQLDQEAELYTGGLDSSIFAATNPSKVDTFYEGILLSSFCLEKNIENMFKLWQDVINGLKMDDEERLKHIVKMNLSELSQNLAYQGHLYAMKRAASTLSLYDKWKEQMFGFEYLLYLKNLSDLDLYQELLDKLRILADCIFNKTHLKCALNANAPVLRRAEGGLMNLLSSMKGECQDPHPEIEQINFSPHSSKTHIILPYNVYYSALCFKGVPYSSQDNPVLRVAAKLMSSKFLHCEIRERGGAYGGGATVSANGNFLFYSYRDPNTSETLQAFQDSVNWILNKEFKSQDLVEAKLGVFSEVDKPVPPGEKGMKLFLNGLTDDMQQVHRDQLLNTTTEDVVRVVEKYLGSRNMSGTSLIGPEASLSSNSSEWNIINVEID</sequence>
<dbReference type="InterPro" id="IPR007863">
    <property type="entry name" value="Peptidase_M16_C"/>
</dbReference>
<feature type="domain" description="Peptidase M16C associated" evidence="1">
    <location>
        <begin position="507"/>
        <end position="754"/>
    </location>
</feature>
<evidence type="ECO:0000313" key="3">
    <source>
        <dbReference type="RefSeq" id="XP_013777070.1"/>
    </source>
</evidence>
<dbReference type="RefSeq" id="XP_013777070.1">
    <property type="nucleotide sequence ID" value="XM_013921616.2"/>
</dbReference>
<dbReference type="InterPro" id="IPR055130">
    <property type="entry name" value="PreP_C"/>
</dbReference>
<evidence type="ECO:0000259" key="1">
    <source>
        <dbReference type="SMART" id="SM01264"/>
    </source>
</evidence>
<reference evidence="3" key="1">
    <citation type="submission" date="2025-08" db="UniProtKB">
        <authorList>
            <consortium name="RefSeq"/>
        </authorList>
    </citation>
    <scope>IDENTIFICATION</scope>
    <source>
        <tissue evidence="3">Muscle</tissue>
    </source>
</reference>
<evidence type="ECO:0000313" key="2">
    <source>
        <dbReference type="Proteomes" id="UP000694941"/>
    </source>
</evidence>